<evidence type="ECO:0000313" key="2">
    <source>
        <dbReference type="EMBL" id="KUG23905.1"/>
    </source>
</evidence>
<evidence type="ECO:0000256" key="1">
    <source>
        <dbReference type="SAM" id="Phobius"/>
    </source>
</evidence>
<protein>
    <recommendedName>
        <fullName evidence="3">Atp synthase protein i</fullName>
    </recommendedName>
</protein>
<feature type="transmembrane region" description="Helical" evidence="1">
    <location>
        <begin position="12"/>
        <end position="33"/>
    </location>
</feature>
<evidence type="ECO:0008006" key="3">
    <source>
        <dbReference type="Google" id="ProtNLM"/>
    </source>
</evidence>
<proteinExistence type="predicted"/>
<name>A0A0W8FSZ3_9ZZZZ</name>
<accession>A0A0W8FSZ3</accession>
<feature type="transmembrane region" description="Helical" evidence="1">
    <location>
        <begin position="45"/>
        <end position="66"/>
    </location>
</feature>
<dbReference type="PROSITE" id="PS51257">
    <property type="entry name" value="PROKAR_LIPOPROTEIN"/>
    <property type="match status" value="1"/>
</dbReference>
<reference evidence="2" key="1">
    <citation type="journal article" date="2015" name="Proc. Natl. Acad. Sci. U.S.A.">
        <title>Networks of energetic and metabolic interactions define dynamics in microbial communities.</title>
        <authorList>
            <person name="Embree M."/>
            <person name="Liu J.K."/>
            <person name="Al-Bassam M.M."/>
            <person name="Zengler K."/>
        </authorList>
    </citation>
    <scope>NUCLEOTIDE SEQUENCE</scope>
</reference>
<keyword evidence="1" id="KW-1133">Transmembrane helix</keyword>
<dbReference type="AlphaFoldDB" id="A0A0W8FSZ3"/>
<organism evidence="2">
    <name type="scientific">hydrocarbon metagenome</name>
    <dbReference type="NCBI Taxonomy" id="938273"/>
    <lineage>
        <taxon>unclassified sequences</taxon>
        <taxon>metagenomes</taxon>
        <taxon>ecological metagenomes</taxon>
    </lineage>
</organism>
<dbReference type="InterPro" id="IPR032820">
    <property type="entry name" value="ATPase_put"/>
</dbReference>
<keyword evidence="1" id="KW-0812">Transmembrane</keyword>
<dbReference type="EMBL" id="LNQE01000880">
    <property type="protein sequence ID" value="KUG23905.1"/>
    <property type="molecule type" value="Genomic_DNA"/>
</dbReference>
<comment type="caution">
    <text evidence="2">The sequence shown here is derived from an EMBL/GenBank/DDBJ whole genome shotgun (WGS) entry which is preliminary data.</text>
</comment>
<dbReference type="Pfam" id="PF09527">
    <property type="entry name" value="ATPase_gene1"/>
    <property type="match status" value="1"/>
</dbReference>
<keyword evidence="1" id="KW-0472">Membrane</keyword>
<gene>
    <name evidence="2" type="ORF">ASZ90_006309</name>
</gene>
<sequence>MDKDFRKYAMQMALASSIGIAMVLAIFGCLLLGSYLDRKFESGHVFTVVFMLIGIAAGFRNIYVLIKKNFTDEEPIIKSLKSEPHRQRPAPK</sequence>